<dbReference type="PANTHER" id="PTHR31964:SF113">
    <property type="entry name" value="USPA DOMAIN-CONTAINING PROTEIN"/>
    <property type="match status" value="1"/>
</dbReference>
<protein>
    <recommendedName>
        <fullName evidence="1">UspA domain-containing protein</fullName>
    </recommendedName>
</protein>
<evidence type="ECO:0000313" key="2">
    <source>
        <dbReference type="EMBL" id="TPX78499.1"/>
    </source>
</evidence>
<evidence type="ECO:0000259" key="1">
    <source>
        <dbReference type="Pfam" id="PF00582"/>
    </source>
</evidence>
<dbReference type="Gene3D" id="3.40.50.12370">
    <property type="match status" value="1"/>
</dbReference>
<feature type="domain" description="UspA" evidence="1">
    <location>
        <begin position="111"/>
        <end position="161"/>
    </location>
</feature>
<accession>A0A507FQ04</accession>
<dbReference type="PANTHER" id="PTHR31964">
    <property type="entry name" value="ADENINE NUCLEOTIDE ALPHA HYDROLASES-LIKE SUPERFAMILY PROTEIN"/>
    <property type="match status" value="1"/>
</dbReference>
<dbReference type="InterPro" id="IPR006016">
    <property type="entry name" value="UspA"/>
</dbReference>
<organism evidence="2 3">
    <name type="scientific">Chytriomyces confervae</name>
    <dbReference type="NCBI Taxonomy" id="246404"/>
    <lineage>
        <taxon>Eukaryota</taxon>
        <taxon>Fungi</taxon>
        <taxon>Fungi incertae sedis</taxon>
        <taxon>Chytridiomycota</taxon>
        <taxon>Chytridiomycota incertae sedis</taxon>
        <taxon>Chytridiomycetes</taxon>
        <taxon>Chytridiales</taxon>
        <taxon>Chytriomycetaceae</taxon>
        <taxon>Chytriomyces</taxon>
    </lineage>
</organism>
<sequence length="178" mass="19254">MPDSPTMDRMNLDPPHRHGNASSIYRKGLSIVAAVDEIEYSTRVLKFIFAKLATSPDDIVTALVVVSDADHNHDEEQARKDANQLVTNIHNAFPTCTFTYMVSVSPQPSKIGPAICEIAETASADMVVIGNSARLERDGFVSGSVTNYVITHAQCPVLVARVSAENERALEKKTGNAA</sequence>
<dbReference type="EMBL" id="QEAP01000003">
    <property type="protein sequence ID" value="TPX78499.1"/>
    <property type="molecule type" value="Genomic_DNA"/>
</dbReference>
<keyword evidence="3" id="KW-1185">Reference proteome</keyword>
<name>A0A507FQ04_9FUNG</name>
<dbReference type="SUPFAM" id="SSF52402">
    <property type="entry name" value="Adenine nucleotide alpha hydrolases-like"/>
    <property type="match status" value="1"/>
</dbReference>
<dbReference type="Proteomes" id="UP000320333">
    <property type="component" value="Unassembled WGS sequence"/>
</dbReference>
<comment type="caution">
    <text evidence="2">The sequence shown here is derived from an EMBL/GenBank/DDBJ whole genome shotgun (WGS) entry which is preliminary data.</text>
</comment>
<proteinExistence type="predicted"/>
<dbReference type="AlphaFoldDB" id="A0A507FQ04"/>
<dbReference type="InterPro" id="IPR006015">
    <property type="entry name" value="Universal_stress_UspA"/>
</dbReference>
<dbReference type="Pfam" id="PF00582">
    <property type="entry name" value="Usp"/>
    <property type="match status" value="1"/>
</dbReference>
<dbReference type="OrthoDB" id="843225at2759"/>
<evidence type="ECO:0000313" key="3">
    <source>
        <dbReference type="Proteomes" id="UP000320333"/>
    </source>
</evidence>
<gene>
    <name evidence="2" type="ORF">CcCBS67573_g00248</name>
</gene>
<reference evidence="2 3" key="1">
    <citation type="journal article" date="2019" name="Sci. Rep.">
        <title>Comparative genomics of chytrid fungi reveal insights into the obligate biotrophic and pathogenic lifestyle of Synchytrium endobioticum.</title>
        <authorList>
            <person name="van de Vossenberg B.T.L.H."/>
            <person name="Warris S."/>
            <person name="Nguyen H.D.T."/>
            <person name="van Gent-Pelzer M.P.E."/>
            <person name="Joly D.L."/>
            <person name="van de Geest H.C."/>
            <person name="Bonants P.J.M."/>
            <person name="Smith D.S."/>
            <person name="Levesque C.A."/>
            <person name="van der Lee T.A.J."/>
        </authorList>
    </citation>
    <scope>NUCLEOTIDE SEQUENCE [LARGE SCALE GENOMIC DNA]</scope>
    <source>
        <strain evidence="2 3">CBS 675.73</strain>
    </source>
</reference>
<dbReference type="PRINTS" id="PR01438">
    <property type="entry name" value="UNVRSLSTRESS"/>
</dbReference>